<dbReference type="Pfam" id="PF04314">
    <property type="entry name" value="PCuAC"/>
    <property type="match status" value="1"/>
</dbReference>
<dbReference type="InterPro" id="IPR007410">
    <property type="entry name" value="LpqE-like"/>
</dbReference>
<accession>A0ABS8W771</accession>
<proteinExistence type="predicted"/>
<feature type="chain" id="PRO_5047134798" evidence="1">
    <location>
        <begin position="23"/>
        <end position="153"/>
    </location>
</feature>
<dbReference type="Proteomes" id="UP001201273">
    <property type="component" value="Unassembled WGS sequence"/>
</dbReference>
<dbReference type="EMBL" id="JAIMJA010000007">
    <property type="protein sequence ID" value="MCE2594834.1"/>
    <property type="molecule type" value="Genomic_DNA"/>
</dbReference>
<evidence type="ECO:0000313" key="3">
    <source>
        <dbReference type="Proteomes" id="UP001201273"/>
    </source>
</evidence>
<comment type="caution">
    <text evidence="2">The sequence shown here is derived from an EMBL/GenBank/DDBJ whole genome shotgun (WGS) entry which is preliminary data.</text>
</comment>
<keyword evidence="1" id="KW-0732">Signal</keyword>
<reference evidence="2 3" key="1">
    <citation type="journal article" date="2022" name="Environ. Microbiol. Rep.">
        <title>Eco-phylogenetic analyses reveal divergent evolution of vitamin B12 metabolism in the marine bacterial family 'Psychromonadaceae'.</title>
        <authorList>
            <person name="Jin X."/>
            <person name="Yang Y."/>
            <person name="Cao H."/>
            <person name="Gao B."/>
            <person name="Zhao Z."/>
        </authorList>
    </citation>
    <scope>NUCLEOTIDE SEQUENCE [LARGE SCALE GENOMIC DNA]</scope>
    <source>
        <strain evidence="2 3">MKS20</strain>
    </source>
</reference>
<protein>
    <submittedName>
        <fullName evidence="2">Copper chaperone PCu(A)C</fullName>
    </submittedName>
</protein>
<evidence type="ECO:0000313" key="2">
    <source>
        <dbReference type="EMBL" id="MCE2594834.1"/>
    </source>
</evidence>
<evidence type="ECO:0000256" key="1">
    <source>
        <dbReference type="SAM" id="SignalP"/>
    </source>
</evidence>
<dbReference type="PANTHER" id="PTHR36302">
    <property type="entry name" value="BLR7088 PROTEIN"/>
    <property type="match status" value="1"/>
</dbReference>
<dbReference type="InterPro" id="IPR036182">
    <property type="entry name" value="PCuAC_sf"/>
</dbReference>
<sequence length="153" mass="17091">MNKLLINALAAAALFASIPAQSHDYGANSIKIDHPWSREAPPNAKVIAGFFQLKNKGTEDDFLISASSPVADRVELHTHVMEDDMMKMRQVDSVRIGAMKTVMFKPGGFHLMIFDPKQSFKKGERFPMTLTFKNAGTIEIEVAIEENAHKHEH</sequence>
<gene>
    <name evidence="2" type="ORF">K6Y31_08395</name>
</gene>
<dbReference type="InterPro" id="IPR058248">
    <property type="entry name" value="Lxx211020-like"/>
</dbReference>
<organism evidence="2 3">
    <name type="scientific">Motilimonas cestriensis</name>
    <dbReference type="NCBI Taxonomy" id="2742685"/>
    <lineage>
        <taxon>Bacteria</taxon>
        <taxon>Pseudomonadati</taxon>
        <taxon>Pseudomonadota</taxon>
        <taxon>Gammaproteobacteria</taxon>
        <taxon>Alteromonadales</taxon>
        <taxon>Alteromonadales genera incertae sedis</taxon>
        <taxon>Motilimonas</taxon>
    </lineage>
</organism>
<feature type="signal peptide" evidence="1">
    <location>
        <begin position="1"/>
        <end position="22"/>
    </location>
</feature>
<dbReference type="RefSeq" id="WP_233052346.1">
    <property type="nucleotide sequence ID" value="NZ_JAIMJA010000007.1"/>
</dbReference>
<keyword evidence="3" id="KW-1185">Reference proteome</keyword>
<dbReference type="Gene3D" id="2.60.40.1890">
    <property type="entry name" value="PCu(A)C copper chaperone"/>
    <property type="match status" value="1"/>
</dbReference>
<dbReference type="PANTHER" id="PTHR36302:SF1">
    <property type="entry name" value="COPPER CHAPERONE PCU(A)C"/>
    <property type="match status" value="1"/>
</dbReference>
<dbReference type="SUPFAM" id="SSF110087">
    <property type="entry name" value="DR1885-like metal-binding protein"/>
    <property type="match status" value="1"/>
</dbReference>
<name>A0ABS8W771_9GAMM</name>